<dbReference type="AlphaFoldDB" id="A0A4Y7S8H3"/>
<evidence type="ECO:0000313" key="1">
    <source>
        <dbReference type="EMBL" id="TEB17461.1"/>
    </source>
</evidence>
<proteinExistence type="predicted"/>
<organism evidence="1 2">
    <name type="scientific">Coprinellus micaceus</name>
    <name type="common">Glistening ink-cap mushroom</name>
    <name type="synonym">Coprinus micaceus</name>
    <dbReference type="NCBI Taxonomy" id="71717"/>
    <lineage>
        <taxon>Eukaryota</taxon>
        <taxon>Fungi</taxon>
        <taxon>Dikarya</taxon>
        <taxon>Basidiomycota</taxon>
        <taxon>Agaricomycotina</taxon>
        <taxon>Agaricomycetes</taxon>
        <taxon>Agaricomycetidae</taxon>
        <taxon>Agaricales</taxon>
        <taxon>Agaricineae</taxon>
        <taxon>Psathyrellaceae</taxon>
        <taxon>Coprinellus</taxon>
    </lineage>
</organism>
<dbReference type="InterPro" id="IPR036274">
    <property type="entry name" value="HR1_rpt_sf"/>
</dbReference>
<dbReference type="SUPFAM" id="SSF46585">
    <property type="entry name" value="HR1 repeat"/>
    <property type="match status" value="1"/>
</dbReference>
<sequence length="116" mass="12798">MPAALSTSNLTTSTNVTLVNKDGFTQLDPGIPMAELEGRGPAEQVSVVWPDLLRTVFHLLEQMAVLNEQLTLQNRIKEGAENLLIMPLASSVRQQVESELDMANTKIEALQKRIDL</sequence>
<accession>A0A4Y7S8H3</accession>
<dbReference type="Gene3D" id="1.10.287.160">
    <property type="entry name" value="HR1 repeat"/>
    <property type="match status" value="1"/>
</dbReference>
<name>A0A4Y7S8H3_COPMI</name>
<evidence type="ECO:0000313" key="2">
    <source>
        <dbReference type="Proteomes" id="UP000298030"/>
    </source>
</evidence>
<dbReference type="STRING" id="71717.A0A4Y7S8H3"/>
<dbReference type="Proteomes" id="UP000298030">
    <property type="component" value="Unassembled WGS sequence"/>
</dbReference>
<protein>
    <submittedName>
        <fullName evidence="1">Uncharacterized protein</fullName>
    </submittedName>
</protein>
<comment type="caution">
    <text evidence="1">The sequence shown here is derived from an EMBL/GenBank/DDBJ whole genome shotgun (WGS) entry which is preliminary data.</text>
</comment>
<reference evidence="1 2" key="1">
    <citation type="journal article" date="2019" name="Nat. Ecol. Evol.">
        <title>Megaphylogeny resolves global patterns of mushroom evolution.</title>
        <authorList>
            <person name="Varga T."/>
            <person name="Krizsan K."/>
            <person name="Foldi C."/>
            <person name="Dima B."/>
            <person name="Sanchez-Garcia M."/>
            <person name="Sanchez-Ramirez S."/>
            <person name="Szollosi G.J."/>
            <person name="Szarkandi J.G."/>
            <person name="Papp V."/>
            <person name="Albert L."/>
            <person name="Andreopoulos W."/>
            <person name="Angelini C."/>
            <person name="Antonin V."/>
            <person name="Barry K.W."/>
            <person name="Bougher N.L."/>
            <person name="Buchanan P."/>
            <person name="Buyck B."/>
            <person name="Bense V."/>
            <person name="Catcheside P."/>
            <person name="Chovatia M."/>
            <person name="Cooper J."/>
            <person name="Damon W."/>
            <person name="Desjardin D."/>
            <person name="Finy P."/>
            <person name="Geml J."/>
            <person name="Haridas S."/>
            <person name="Hughes K."/>
            <person name="Justo A."/>
            <person name="Karasinski D."/>
            <person name="Kautmanova I."/>
            <person name="Kiss B."/>
            <person name="Kocsube S."/>
            <person name="Kotiranta H."/>
            <person name="LaButti K.M."/>
            <person name="Lechner B.E."/>
            <person name="Liimatainen K."/>
            <person name="Lipzen A."/>
            <person name="Lukacs Z."/>
            <person name="Mihaltcheva S."/>
            <person name="Morgado L.N."/>
            <person name="Niskanen T."/>
            <person name="Noordeloos M.E."/>
            <person name="Ohm R.A."/>
            <person name="Ortiz-Santana B."/>
            <person name="Ovrebo C."/>
            <person name="Racz N."/>
            <person name="Riley R."/>
            <person name="Savchenko A."/>
            <person name="Shiryaev A."/>
            <person name="Soop K."/>
            <person name="Spirin V."/>
            <person name="Szebenyi C."/>
            <person name="Tomsovsky M."/>
            <person name="Tulloss R.E."/>
            <person name="Uehling J."/>
            <person name="Grigoriev I.V."/>
            <person name="Vagvolgyi C."/>
            <person name="Papp T."/>
            <person name="Martin F.M."/>
            <person name="Miettinen O."/>
            <person name="Hibbett D.S."/>
            <person name="Nagy L.G."/>
        </authorList>
    </citation>
    <scope>NUCLEOTIDE SEQUENCE [LARGE SCALE GENOMIC DNA]</scope>
    <source>
        <strain evidence="1 2">FP101781</strain>
    </source>
</reference>
<dbReference type="OrthoDB" id="2963681at2759"/>
<feature type="non-terminal residue" evidence="1">
    <location>
        <position position="116"/>
    </location>
</feature>
<dbReference type="EMBL" id="QPFP01000304">
    <property type="protein sequence ID" value="TEB17461.1"/>
    <property type="molecule type" value="Genomic_DNA"/>
</dbReference>
<gene>
    <name evidence="1" type="ORF">FA13DRAFT_1720602</name>
</gene>
<keyword evidence="2" id="KW-1185">Reference proteome</keyword>